<dbReference type="RefSeq" id="WP_050741661.1">
    <property type="nucleotide sequence ID" value="NZ_LGYO01000058.1"/>
</dbReference>
<proteinExistence type="predicted"/>
<protein>
    <recommendedName>
        <fullName evidence="3">Nucleoside 2-deoxyribosyltransferase</fullName>
    </recommendedName>
</protein>
<dbReference type="OrthoDB" id="1807770at2"/>
<reference evidence="2" key="1">
    <citation type="submission" date="2015-07" db="EMBL/GenBank/DDBJ databases">
        <title>Draft genome sequence of Acetobacterium bakii DSM 8293, a potential psychrophilic chemical producer through syngas fermentation.</title>
        <authorList>
            <person name="Song Y."/>
            <person name="Hwang S."/>
            <person name="Cho B.-K."/>
        </authorList>
    </citation>
    <scope>NUCLEOTIDE SEQUENCE [LARGE SCALE GENOMIC DNA]</scope>
    <source>
        <strain evidence="2">DSM 8239</strain>
    </source>
</reference>
<dbReference type="SUPFAM" id="SSF52309">
    <property type="entry name" value="N-(deoxy)ribosyltransferase-like"/>
    <property type="match status" value="1"/>
</dbReference>
<dbReference type="EMBL" id="LGYO01000058">
    <property type="protein sequence ID" value="KNZ40477.1"/>
    <property type="molecule type" value="Genomic_DNA"/>
</dbReference>
<dbReference type="Gene3D" id="3.40.50.450">
    <property type="match status" value="1"/>
</dbReference>
<dbReference type="Proteomes" id="UP000036873">
    <property type="component" value="Unassembled WGS sequence"/>
</dbReference>
<evidence type="ECO:0000313" key="2">
    <source>
        <dbReference type="Proteomes" id="UP000036873"/>
    </source>
</evidence>
<dbReference type="AlphaFoldDB" id="A0A0L6TWN6"/>
<dbReference type="STRING" id="52689.AKG39_17350"/>
<keyword evidence="2" id="KW-1185">Reference proteome</keyword>
<accession>A0A0L6TWN6</accession>
<evidence type="ECO:0008006" key="3">
    <source>
        <dbReference type="Google" id="ProtNLM"/>
    </source>
</evidence>
<organism evidence="1 2">
    <name type="scientific">Acetobacterium bakii</name>
    <dbReference type="NCBI Taxonomy" id="52689"/>
    <lineage>
        <taxon>Bacteria</taxon>
        <taxon>Bacillati</taxon>
        <taxon>Bacillota</taxon>
        <taxon>Clostridia</taxon>
        <taxon>Eubacteriales</taxon>
        <taxon>Eubacteriaceae</taxon>
        <taxon>Acetobacterium</taxon>
    </lineage>
</organism>
<name>A0A0L6TWN6_9FIRM</name>
<gene>
    <name evidence="1" type="ORF">AKG39_17350</name>
</gene>
<comment type="caution">
    <text evidence="1">The sequence shown here is derived from an EMBL/GenBank/DDBJ whole genome shotgun (WGS) entry which is preliminary data.</text>
</comment>
<sequence>MRIYIAASWKHQHAVEMLTDLLEVRGHTILSWIREGRPEEAFLSQKELTHFIESPEGERVFDFCISSVTSADLLIYIGPSGCDAWAEIGAAYGSKTPILGLLAKSEQVGLMRHMIENWYSSISELLVAVDEIEK</sequence>
<evidence type="ECO:0000313" key="1">
    <source>
        <dbReference type="EMBL" id="KNZ40477.1"/>
    </source>
</evidence>